<organism evidence="1 2">
    <name type="scientific">Flavobacterium davisii</name>
    <dbReference type="NCBI Taxonomy" id="2906077"/>
    <lineage>
        <taxon>Bacteria</taxon>
        <taxon>Pseudomonadati</taxon>
        <taxon>Bacteroidota</taxon>
        <taxon>Flavobacteriia</taxon>
        <taxon>Flavobacteriales</taxon>
        <taxon>Flavobacteriaceae</taxon>
        <taxon>Flavobacterium</taxon>
    </lineage>
</organism>
<dbReference type="AlphaFoldDB" id="A0A246GIJ4"/>
<dbReference type="Proteomes" id="UP000197768">
    <property type="component" value="Unassembled WGS sequence"/>
</dbReference>
<feature type="non-terminal residue" evidence="1">
    <location>
        <position position="67"/>
    </location>
</feature>
<gene>
    <name evidence="1" type="ORF">BWK59_07925</name>
</gene>
<protein>
    <submittedName>
        <fullName evidence="1">Uncharacterized protein</fullName>
    </submittedName>
</protein>
<proteinExistence type="predicted"/>
<sequence length="67" mass="8148">MKLSNLEKIYKRITQEGETYYIFPFIKNKVEFEILFDIYKTPFQLHFLQKSSDFSFNVIVEKGFKIN</sequence>
<reference evidence="1 2" key="1">
    <citation type="journal article" date="2017" name="Infect. Genet. Evol.">
        <title>Comparative genome analysis of fish pathogen Flavobacterium columnare reveals extensive sequence diversity within the species.</title>
        <authorList>
            <person name="Kayansamruaj P."/>
            <person name="Dong H.T."/>
            <person name="Hirono I."/>
            <person name="Kondo H."/>
            <person name="Senapin S."/>
            <person name="Rodkhum C."/>
        </authorList>
    </citation>
    <scope>NUCLEOTIDE SEQUENCE [LARGE SCALE GENOMIC DNA]</scope>
    <source>
        <strain evidence="1 2">1215</strain>
    </source>
</reference>
<evidence type="ECO:0000313" key="2">
    <source>
        <dbReference type="Proteomes" id="UP000197768"/>
    </source>
</evidence>
<name>A0A246GIJ4_9FLAO</name>
<comment type="caution">
    <text evidence="1">The sequence shown here is derived from an EMBL/GenBank/DDBJ whole genome shotgun (WGS) entry which is preliminary data.</text>
</comment>
<accession>A0A246GIJ4</accession>
<dbReference type="EMBL" id="MTCZ01000067">
    <property type="protein sequence ID" value="OWP83922.1"/>
    <property type="molecule type" value="Genomic_DNA"/>
</dbReference>
<evidence type="ECO:0000313" key="1">
    <source>
        <dbReference type="EMBL" id="OWP83922.1"/>
    </source>
</evidence>